<gene>
    <name evidence="2" type="ORF">EZS28_024725</name>
</gene>
<dbReference type="Gene3D" id="1.25.10.10">
    <property type="entry name" value="Leucine-rich Repeat Variant"/>
    <property type="match status" value="2"/>
</dbReference>
<dbReference type="InterPro" id="IPR016024">
    <property type="entry name" value="ARM-type_fold"/>
</dbReference>
<comment type="caution">
    <text evidence="2">The sequence shown here is derived from an EMBL/GenBank/DDBJ whole genome shotgun (WGS) entry which is preliminary data.</text>
</comment>
<sequence length="393" mass="43640">MDDFTIALQKSDIKSLIDSLTKLEQQIPSFNIKYGDAILQELISAIVDLLSSNNFRVSEKANRCLQLICDLSQDNRVFQIHLPVIIQKLSENCMTNSKEAVRSAALALVTSLIRGFPPNALLDRIVTSCFNQKSPLAKIAALQLISQVASAFNTDEPIITQYNQPLHNLLHSLVIFIIRGFEDPSPDVRQQSNNTMSQCYRNAGKPFLNDLLGKIQSETLTIQLEDIATTLQSIPVQDKKWNERMSSLNLLHALAYNHAASKFPHIFIPALQGQSKLKIALSKQFSDGRSALIKELCDSISSIAIDAGTFFEPCSDSFIDELLKIVSSTNVIMREAALSTISNIVESCPNQKIIPQIIKSSIVSKQTNAVLRSRFRSQINWKNECMGTGNSMA</sequence>
<dbReference type="OrthoDB" id="46159at2759"/>
<proteinExistence type="predicted"/>
<dbReference type="GO" id="GO:0000278">
    <property type="term" value="P:mitotic cell cycle"/>
    <property type="evidence" value="ECO:0007669"/>
    <property type="project" value="UniProtKB-ARBA"/>
</dbReference>
<dbReference type="PANTHER" id="PTHR21567">
    <property type="entry name" value="CLASP"/>
    <property type="match status" value="1"/>
</dbReference>
<dbReference type="GO" id="GO:0005881">
    <property type="term" value="C:cytoplasmic microtubule"/>
    <property type="evidence" value="ECO:0007669"/>
    <property type="project" value="TreeGrafter"/>
</dbReference>
<feature type="domain" description="TOG" evidence="1">
    <location>
        <begin position="2"/>
        <end position="240"/>
    </location>
</feature>
<dbReference type="GO" id="GO:0008017">
    <property type="term" value="F:microtubule binding"/>
    <property type="evidence" value="ECO:0007669"/>
    <property type="project" value="TreeGrafter"/>
</dbReference>
<dbReference type="PANTHER" id="PTHR21567:SF9">
    <property type="entry name" value="CLIP-ASSOCIATING PROTEIN"/>
    <property type="match status" value="1"/>
</dbReference>
<dbReference type="InterPro" id="IPR034085">
    <property type="entry name" value="TOG"/>
</dbReference>
<dbReference type="Proteomes" id="UP000324800">
    <property type="component" value="Unassembled WGS sequence"/>
</dbReference>
<dbReference type="SUPFAM" id="SSF48371">
    <property type="entry name" value="ARM repeat"/>
    <property type="match status" value="1"/>
</dbReference>
<reference evidence="2 3" key="1">
    <citation type="submission" date="2019-03" db="EMBL/GenBank/DDBJ databases">
        <title>Single cell metagenomics reveals metabolic interactions within the superorganism composed of flagellate Streblomastix strix and complex community of Bacteroidetes bacteria on its surface.</title>
        <authorList>
            <person name="Treitli S.C."/>
            <person name="Kolisko M."/>
            <person name="Husnik F."/>
            <person name="Keeling P."/>
            <person name="Hampl V."/>
        </authorList>
    </citation>
    <scope>NUCLEOTIDE SEQUENCE [LARGE SCALE GENOMIC DNA]</scope>
    <source>
        <strain evidence="2">ST1C</strain>
    </source>
</reference>
<dbReference type="GO" id="GO:0000226">
    <property type="term" value="P:microtubule cytoskeleton organization"/>
    <property type="evidence" value="ECO:0007669"/>
    <property type="project" value="TreeGrafter"/>
</dbReference>
<dbReference type="GO" id="GO:0005819">
    <property type="term" value="C:spindle"/>
    <property type="evidence" value="ECO:0007669"/>
    <property type="project" value="UniProtKB-ARBA"/>
</dbReference>
<organism evidence="2 3">
    <name type="scientific">Streblomastix strix</name>
    <dbReference type="NCBI Taxonomy" id="222440"/>
    <lineage>
        <taxon>Eukaryota</taxon>
        <taxon>Metamonada</taxon>
        <taxon>Preaxostyla</taxon>
        <taxon>Oxymonadida</taxon>
        <taxon>Streblomastigidae</taxon>
        <taxon>Streblomastix</taxon>
    </lineage>
</organism>
<evidence type="ECO:0000313" key="2">
    <source>
        <dbReference type="EMBL" id="KAA6379748.1"/>
    </source>
</evidence>
<name>A0A5J4VAZ5_9EUKA</name>
<dbReference type="InterPro" id="IPR011989">
    <property type="entry name" value="ARM-like"/>
</dbReference>
<dbReference type="InterPro" id="IPR024395">
    <property type="entry name" value="CLASP_N_dom"/>
</dbReference>
<protein>
    <recommendedName>
        <fullName evidence="1">TOG domain-containing protein</fullName>
    </recommendedName>
</protein>
<accession>A0A5J4VAZ5</accession>
<dbReference type="Pfam" id="PF12348">
    <property type="entry name" value="CLASP_N"/>
    <property type="match status" value="2"/>
</dbReference>
<dbReference type="SMART" id="SM01349">
    <property type="entry name" value="TOG"/>
    <property type="match status" value="1"/>
</dbReference>
<evidence type="ECO:0000313" key="3">
    <source>
        <dbReference type="Proteomes" id="UP000324800"/>
    </source>
</evidence>
<dbReference type="EMBL" id="SNRW01008296">
    <property type="protein sequence ID" value="KAA6379748.1"/>
    <property type="molecule type" value="Genomic_DNA"/>
</dbReference>
<dbReference type="AlphaFoldDB" id="A0A5J4VAZ5"/>
<evidence type="ECO:0000259" key="1">
    <source>
        <dbReference type="SMART" id="SM01349"/>
    </source>
</evidence>